<comment type="caution">
    <text evidence="2">The sequence shown here is derived from an EMBL/GenBank/DDBJ whole genome shotgun (WGS) entry which is preliminary data.</text>
</comment>
<dbReference type="PATRIC" id="fig|1423731.3.peg.748"/>
<protein>
    <submittedName>
        <fullName evidence="2">Uncharacterized protein</fullName>
    </submittedName>
</protein>
<evidence type="ECO:0000313" key="3">
    <source>
        <dbReference type="Proteomes" id="UP000051621"/>
    </source>
</evidence>
<reference evidence="2 3" key="1">
    <citation type="journal article" date="2015" name="Genome Announc.">
        <title>Expanding the biotechnology potential of lactobacilli through comparative genomics of 213 strains and associated genera.</title>
        <authorList>
            <person name="Sun Z."/>
            <person name="Harris H.M."/>
            <person name="McCann A."/>
            <person name="Guo C."/>
            <person name="Argimon S."/>
            <person name="Zhang W."/>
            <person name="Yang X."/>
            <person name="Jeffery I.B."/>
            <person name="Cooney J.C."/>
            <person name="Kagawa T.F."/>
            <person name="Liu W."/>
            <person name="Song Y."/>
            <person name="Salvetti E."/>
            <person name="Wrobel A."/>
            <person name="Rasinkangas P."/>
            <person name="Parkhill J."/>
            <person name="Rea M.C."/>
            <person name="O'Sullivan O."/>
            <person name="Ritari J."/>
            <person name="Douillard F.P."/>
            <person name="Paul Ross R."/>
            <person name="Yang R."/>
            <person name="Briner A.E."/>
            <person name="Felis G.E."/>
            <person name="de Vos W.M."/>
            <person name="Barrangou R."/>
            <person name="Klaenhammer T.R."/>
            <person name="Caufield P.W."/>
            <person name="Cui Y."/>
            <person name="Zhang H."/>
            <person name="O'Toole P.W."/>
        </authorList>
    </citation>
    <scope>NUCLEOTIDE SEQUENCE [LARGE SCALE GENOMIC DNA]</scope>
    <source>
        <strain evidence="2 3">DSM 19910</strain>
    </source>
</reference>
<feature type="coiled-coil region" evidence="1">
    <location>
        <begin position="149"/>
        <end position="249"/>
    </location>
</feature>
<dbReference type="STRING" id="1423731.FC81_GL000729"/>
<name>A0A0R1M3R7_9LACO</name>
<proteinExistence type="predicted"/>
<gene>
    <name evidence="2" type="ORF">FC81_GL000729</name>
</gene>
<evidence type="ECO:0000313" key="2">
    <source>
        <dbReference type="EMBL" id="KRL02385.1"/>
    </source>
</evidence>
<evidence type="ECO:0000256" key="1">
    <source>
        <dbReference type="SAM" id="Coils"/>
    </source>
</evidence>
<dbReference type="EMBL" id="AZEF01000013">
    <property type="protein sequence ID" value="KRL02385.1"/>
    <property type="molecule type" value="Genomic_DNA"/>
</dbReference>
<accession>A0A0R1M3R7</accession>
<keyword evidence="3" id="KW-1185">Reference proteome</keyword>
<dbReference type="AlphaFoldDB" id="A0A0R1M3R7"/>
<sequence length="355" mass="41179">MAEMLLMPIDSQMLAGIYEKAPKKKMASVAKKIPDRMREKIIGNLLDRGNVAYTVSQIINGKVDRFYKINNFNIIIKDISYSGLQELIQHHDSKAGAILLTMLKNYKNKAIEVYIGDAVTNIEDWHEAWKEIDWSVNNKPSISQDNLVEDKLNSEIIRLTKANSKLKEKFNQAKKQHNNEIEQLTNKFKKQLTEQAEFAIKERKQKIDEIERKYGDVSETAASKYEAEVNRLNSEMDRLKRKLFQKSEMADKYSSMLKLVGTAYIKNLTLVAGEKQLESSNDEYIYIGVSNTMDQLMEWIKFIKPERLVLLQEITARYVWLSLMERIREEKITTDVIFLSQYELINGGTYNVGNN</sequence>
<dbReference type="Proteomes" id="UP000051621">
    <property type="component" value="Unassembled WGS sequence"/>
</dbReference>
<organism evidence="2 3">
    <name type="scientific">Liquorilactobacillus capillatus DSM 19910</name>
    <dbReference type="NCBI Taxonomy" id="1423731"/>
    <lineage>
        <taxon>Bacteria</taxon>
        <taxon>Bacillati</taxon>
        <taxon>Bacillota</taxon>
        <taxon>Bacilli</taxon>
        <taxon>Lactobacillales</taxon>
        <taxon>Lactobacillaceae</taxon>
        <taxon>Liquorilactobacillus</taxon>
    </lineage>
</organism>
<keyword evidence="1" id="KW-0175">Coiled coil</keyword>